<dbReference type="EMBL" id="CP029551">
    <property type="protein sequence ID" value="AWN34486.1"/>
    <property type="molecule type" value="Genomic_DNA"/>
</dbReference>
<evidence type="ECO:0000256" key="2">
    <source>
        <dbReference type="ARBA" id="ARBA00010004"/>
    </source>
</evidence>
<accession>A0A2U8VM74</accession>
<dbReference type="GO" id="GO:0006935">
    <property type="term" value="P:chemotaxis"/>
    <property type="evidence" value="ECO:0007669"/>
    <property type="project" value="UniProtKB-KW"/>
</dbReference>
<evidence type="ECO:0000256" key="11">
    <source>
        <dbReference type="SAM" id="MobiDB-lite"/>
    </source>
</evidence>
<dbReference type="GO" id="GO:0071973">
    <property type="term" value="P:bacterial-type flagellum-dependent cell motility"/>
    <property type="evidence" value="ECO:0007669"/>
    <property type="project" value="InterPro"/>
</dbReference>
<keyword evidence="7" id="KW-1005">Bacterial flagellum biogenesis</keyword>
<evidence type="ECO:0000256" key="8">
    <source>
        <dbReference type="ARBA" id="ARBA00022927"/>
    </source>
</evidence>
<name>A0A2U8VM74_9HYPH</name>
<protein>
    <recommendedName>
        <fullName evidence="3">Flagellar FliJ protein</fullName>
    </recommendedName>
</protein>
<organism evidence="12 13">
    <name type="scientific">Methylobacterium radiodurans</name>
    <dbReference type="NCBI Taxonomy" id="2202828"/>
    <lineage>
        <taxon>Bacteria</taxon>
        <taxon>Pseudomonadati</taxon>
        <taxon>Pseudomonadota</taxon>
        <taxon>Alphaproteobacteria</taxon>
        <taxon>Hyphomicrobiales</taxon>
        <taxon>Methylobacteriaceae</taxon>
        <taxon>Methylobacterium</taxon>
    </lineage>
</organism>
<evidence type="ECO:0000256" key="1">
    <source>
        <dbReference type="ARBA" id="ARBA00004413"/>
    </source>
</evidence>
<evidence type="ECO:0000256" key="9">
    <source>
        <dbReference type="ARBA" id="ARBA00023136"/>
    </source>
</evidence>
<comment type="similarity">
    <text evidence="2">Belongs to the FliJ family.</text>
</comment>
<dbReference type="GO" id="GO:0044781">
    <property type="term" value="P:bacterial-type flagellum organization"/>
    <property type="evidence" value="ECO:0007669"/>
    <property type="project" value="UniProtKB-KW"/>
</dbReference>
<dbReference type="KEGG" id="meti:DK427_00950"/>
<evidence type="ECO:0000256" key="10">
    <source>
        <dbReference type="ARBA" id="ARBA00023225"/>
    </source>
</evidence>
<evidence type="ECO:0000313" key="12">
    <source>
        <dbReference type="EMBL" id="AWN34486.1"/>
    </source>
</evidence>
<feature type="compositionally biased region" description="Basic and acidic residues" evidence="11">
    <location>
        <begin position="110"/>
        <end position="120"/>
    </location>
</feature>
<keyword evidence="12" id="KW-0966">Cell projection</keyword>
<evidence type="ECO:0000313" key="13">
    <source>
        <dbReference type="Proteomes" id="UP000246058"/>
    </source>
</evidence>
<gene>
    <name evidence="12" type="primary">fliJ</name>
    <name evidence="12" type="ORF">DK427_00950</name>
</gene>
<proteinExistence type="inferred from homology"/>
<keyword evidence="13" id="KW-1185">Reference proteome</keyword>
<feature type="region of interest" description="Disordered" evidence="11">
    <location>
        <begin position="110"/>
        <end position="135"/>
    </location>
</feature>
<dbReference type="NCBIfam" id="TIGR02473">
    <property type="entry name" value="flagell_FliJ"/>
    <property type="match status" value="1"/>
</dbReference>
<evidence type="ECO:0000256" key="5">
    <source>
        <dbReference type="ARBA" id="ARBA00022475"/>
    </source>
</evidence>
<evidence type="ECO:0000256" key="7">
    <source>
        <dbReference type="ARBA" id="ARBA00022795"/>
    </source>
</evidence>
<dbReference type="Proteomes" id="UP000246058">
    <property type="component" value="Chromosome"/>
</dbReference>
<dbReference type="InterPro" id="IPR053716">
    <property type="entry name" value="Flag_assembly_chemotaxis_eff"/>
</dbReference>
<dbReference type="GO" id="GO:0015031">
    <property type="term" value="P:protein transport"/>
    <property type="evidence" value="ECO:0007669"/>
    <property type="project" value="UniProtKB-KW"/>
</dbReference>
<dbReference type="GO" id="GO:0009288">
    <property type="term" value="C:bacterial-type flagellum"/>
    <property type="evidence" value="ECO:0007669"/>
    <property type="project" value="InterPro"/>
</dbReference>
<keyword evidence="12" id="KW-0969">Cilium</keyword>
<evidence type="ECO:0000256" key="6">
    <source>
        <dbReference type="ARBA" id="ARBA00022500"/>
    </source>
</evidence>
<dbReference type="RefSeq" id="WP_109949627.1">
    <property type="nucleotide sequence ID" value="NZ_CP029551.1"/>
</dbReference>
<keyword evidence="12" id="KW-0282">Flagellum</keyword>
<keyword evidence="8" id="KW-0653">Protein transport</keyword>
<comment type="subcellular location">
    <subcellularLocation>
        <location evidence="1">Cell membrane</location>
        <topology evidence="1">Peripheral membrane protein</topology>
        <orientation evidence="1">Cytoplasmic side</orientation>
    </subcellularLocation>
</comment>
<dbReference type="Gene3D" id="1.10.287.1700">
    <property type="match status" value="1"/>
</dbReference>
<dbReference type="Pfam" id="PF02050">
    <property type="entry name" value="FliJ"/>
    <property type="match status" value="1"/>
</dbReference>
<reference evidence="12 13" key="1">
    <citation type="submission" date="2018-05" db="EMBL/GenBank/DDBJ databases">
        <title>Complete Genome Sequence of Methylobacterium sp. 17Sr1-43.</title>
        <authorList>
            <person name="Srinivasan S."/>
        </authorList>
    </citation>
    <scope>NUCLEOTIDE SEQUENCE [LARGE SCALE GENOMIC DNA]</scope>
    <source>
        <strain evidence="12 13">17Sr1-43</strain>
    </source>
</reference>
<dbReference type="GO" id="GO:0005886">
    <property type="term" value="C:plasma membrane"/>
    <property type="evidence" value="ECO:0007669"/>
    <property type="project" value="UniProtKB-SubCell"/>
</dbReference>
<keyword evidence="5" id="KW-1003">Cell membrane</keyword>
<keyword evidence="10" id="KW-1006">Bacterial flagellum protein export</keyword>
<dbReference type="AlphaFoldDB" id="A0A2U8VM74"/>
<sequence>MKSRDTLIRLRRFQVDEKRRRVTQIEMMMADFLRMAQELDREIAQEEARAGISDTAHFAYPTYARAAAGRRDNMRQSAAALEDQLAEAKAELGVAFEDLKKVEILDDRERSAERAAEAAREQAAMDGIGLGRARA</sequence>
<keyword evidence="9" id="KW-0472">Membrane</keyword>
<dbReference type="OrthoDB" id="7871364at2"/>
<keyword evidence="4" id="KW-0813">Transport</keyword>
<dbReference type="InterPro" id="IPR012823">
    <property type="entry name" value="Flagell_FliJ"/>
</dbReference>
<keyword evidence="6" id="KW-0145">Chemotaxis</keyword>
<evidence type="ECO:0000256" key="3">
    <source>
        <dbReference type="ARBA" id="ARBA00020392"/>
    </source>
</evidence>
<evidence type="ECO:0000256" key="4">
    <source>
        <dbReference type="ARBA" id="ARBA00022448"/>
    </source>
</evidence>